<evidence type="ECO:0000256" key="9">
    <source>
        <dbReference type="SAM" id="MobiDB-lite"/>
    </source>
</evidence>
<name>A0A7L1XVQ1_9AVES</name>
<dbReference type="GO" id="GO:0046330">
    <property type="term" value="P:positive regulation of JNK cascade"/>
    <property type="evidence" value="ECO:0007669"/>
    <property type="project" value="TreeGrafter"/>
</dbReference>
<dbReference type="GO" id="GO:0005654">
    <property type="term" value="C:nucleoplasm"/>
    <property type="evidence" value="ECO:0007669"/>
    <property type="project" value="TreeGrafter"/>
</dbReference>
<evidence type="ECO:0000259" key="10">
    <source>
        <dbReference type="PROSITE" id="PS50002"/>
    </source>
</evidence>
<proteinExistence type="inferred from homology"/>
<dbReference type="InterPro" id="IPR001452">
    <property type="entry name" value="SH3_domain"/>
</dbReference>
<dbReference type="GO" id="GO:0016567">
    <property type="term" value="P:protein ubiquitination"/>
    <property type="evidence" value="ECO:0007669"/>
    <property type="project" value="TreeGrafter"/>
</dbReference>
<dbReference type="GO" id="GO:0016874">
    <property type="term" value="F:ligase activity"/>
    <property type="evidence" value="ECO:0007669"/>
    <property type="project" value="UniProtKB-KW"/>
</dbReference>
<dbReference type="GO" id="GO:0061630">
    <property type="term" value="F:ubiquitin protein ligase activity"/>
    <property type="evidence" value="ECO:0007669"/>
    <property type="project" value="TreeGrafter"/>
</dbReference>
<dbReference type="Gene3D" id="2.30.30.40">
    <property type="entry name" value="SH3 Domains"/>
    <property type="match status" value="1"/>
</dbReference>
<organism evidence="12 13">
    <name type="scientific">Thinocorus orbignyianus</name>
    <dbReference type="NCBI Taxonomy" id="161742"/>
    <lineage>
        <taxon>Eukaryota</taxon>
        <taxon>Metazoa</taxon>
        <taxon>Chordata</taxon>
        <taxon>Craniata</taxon>
        <taxon>Vertebrata</taxon>
        <taxon>Euteleostomi</taxon>
        <taxon>Archelosauria</taxon>
        <taxon>Archosauria</taxon>
        <taxon>Dinosauria</taxon>
        <taxon>Saurischia</taxon>
        <taxon>Theropoda</taxon>
        <taxon>Coelurosauria</taxon>
        <taxon>Aves</taxon>
        <taxon>Neognathae</taxon>
        <taxon>Neoaves</taxon>
        <taxon>Aequornithes</taxon>
        <taxon>Ciconiiformes</taxon>
        <taxon>Thinocoridae</taxon>
        <taxon>Thinocorus</taxon>
    </lineage>
</organism>
<feature type="non-terminal residue" evidence="12">
    <location>
        <position position="1"/>
    </location>
</feature>
<dbReference type="FunFam" id="3.30.40.10:FF:000077">
    <property type="entry name" value="E3 ubiquitin-protein ligase SH3RF1 isoform X1"/>
    <property type="match status" value="1"/>
</dbReference>
<evidence type="ECO:0000256" key="1">
    <source>
        <dbReference type="ARBA" id="ARBA00008649"/>
    </source>
</evidence>
<dbReference type="SUPFAM" id="SSF50044">
    <property type="entry name" value="SH3-domain"/>
    <property type="match status" value="1"/>
</dbReference>
<dbReference type="Gene3D" id="3.30.40.10">
    <property type="entry name" value="Zinc/RING finger domain, C3HC4 (zinc finger)"/>
    <property type="match status" value="1"/>
</dbReference>
<keyword evidence="6" id="KW-0832">Ubl conjugation</keyword>
<feature type="compositionally biased region" description="Low complexity" evidence="9">
    <location>
        <begin position="524"/>
        <end position="535"/>
    </location>
</feature>
<keyword evidence="2 8" id="KW-0728">SH3 domain</keyword>
<dbReference type="PROSITE" id="PS50089">
    <property type="entry name" value="ZF_RING_2"/>
    <property type="match status" value="1"/>
</dbReference>
<evidence type="ECO:0000313" key="13">
    <source>
        <dbReference type="Proteomes" id="UP000565698"/>
    </source>
</evidence>
<feature type="non-terminal residue" evidence="12">
    <location>
        <position position="644"/>
    </location>
</feature>
<dbReference type="SUPFAM" id="SSF57850">
    <property type="entry name" value="RING/U-box"/>
    <property type="match status" value="1"/>
</dbReference>
<dbReference type="GO" id="GO:0043066">
    <property type="term" value="P:negative regulation of apoptotic process"/>
    <property type="evidence" value="ECO:0007669"/>
    <property type="project" value="TreeGrafter"/>
</dbReference>
<feature type="region of interest" description="Disordered" evidence="9">
    <location>
        <begin position="461"/>
        <end position="540"/>
    </location>
</feature>
<dbReference type="OrthoDB" id="2163411at2759"/>
<dbReference type="Proteomes" id="UP000565698">
    <property type="component" value="Unassembled WGS sequence"/>
</dbReference>
<dbReference type="InterPro" id="IPR001841">
    <property type="entry name" value="Znf_RING"/>
</dbReference>
<dbReference type="InterPro" id="IPR017907">
    <property type="entry name" value="Znf_RING_CS"/>
</dbReference>
<dbReference type="SMART" id="SM00184">
    <property type="entry name" value="RING"/>
    <property type="match status" value="1"/>
</dbReference>
<dbReference type="PROSITE" id="PS50002">
    <property type="entry name" value="SH3"/>
    <property type="match status" value="1"/>
</dbReference>
<evidence type="ECO:0000256" key="5">
    <source>
        <dbReference type="ARBA" id="ARBA00022833"/>
    </source>
</evidence>
<evidence type="ECO:0000256" key="7">
    <source>
        <dbReference type="PROSITE-ProRule" id="PRU00175"/>
    </source>
</evidence>
<dbReference type="Pfam" id="PF13923">
    <property type="entry name" value="zf-C3HC4_2"/>
    <property type="match status" value="1"/>
</dbReference>
<keyword evidence="4 7" id="KW-0863">Zinc-finger</keyword>
<keyword evidence="13" id="KW-1185">Reference proteome</keyword>
<dbReference type="FunFam" id="2.30.30.40:FF:000173">
    <property type="entry name" value="E3 ubiquitin-protein ligase SH3RF2 isoform X1"/>
    <property type="match status" value="1"/>
</dbReference>
<dbReference type="SMART" id="SM00326">
    <property type="entry name" value="SH3"/>
    <property type="match status" value="1"/>
</dbReference>
<feature type="domain" description="RING-type" evidence="11">
    <location>
        <begin position="12"/>
        <end position="53"/>
    </location>
</feature>
<dbReference type="InterPro" id="IPR036028">
    <property type="entry name" value="SH3-like_dom_sf"/>
</dbReference>
<evidence type="ECO:0000256" key="4">
    <source>
        <dbReference type="ARBA" id="ARBA00022771"/>
    </source>
</evidence>
<evidence type="ECO:0000256" key="2">
    <source>
        <dbReference type="ARBA" id="ARBA00022443"/>
    </source>
</evidence>
<feature type="region of interest" description="Disordered" evidence="9">
    <location>
        <begin position="591"/>
        <end position="644"/>
    </location>
</feature>
<dbReference type="GO" id="GO:0008157">
    <property type="term" value="F:protein phosphatase 1 binding"/>
    <property type="evidence" value="ECO:0007669"/>
    <property type="project" value="TreeGrafter"/>
</dbReference>
<dbReference type="PROSITE" id="PS00518">
    <property type="entry name" value="ZF_RING_1"/>
    <property type="match status" value="1"/>
</dbReference>
<dbReference type="GO" id="GO:0008270">
    <property type="term" value="F:zinc ion binding"/>
    <property type="evidence" value="ECO:0007669"/>
    <property type="project" value="UniProtKB-KW"/>
</dbReference>
<evidence type="ECO:0000256" key="6">
    <source>
        <dbReference type="ARBA" id="ARBA00022843"/>
    </source>
</evidence>
<feature type="domain" description="SH3" evidence="10">
    <location>
        <begin position="123"/>
        <end position="182"/>
    </location>
</feature>
<evidence type="ECO:0000256" key="3">
    <source>
        <dbReference type="ARBA" id="ARBA00022723"/>
    </source>
</evidence>
<dbReference type="Pfam" id="PF07653">
    <property type="entry name" value="SH3_2"/>
    <property type="match status" value="1"/>
</dbReference>
<dbReference type="InterPro" id="IPR013083">
    <property type="entry name" value="Znf_RING/FYVE/PHD"/>
</dbReference>
<keyword evidence="12" id="KW-0436">Ligase</keyword>
<evidence type="ECO:0000313" key="12">
    <source>
        <dbReference type="EMBL" id="NXP14377.1"/>
    </source>
</evidence>
<reference evidence="12 13" key="1">
    <citation type="submission" date="2019-09" db="EMBL/GenBank/DDBJ databases">
        <title>Bird 10,000 Genomes (B10K) Project - Family phase.</title>
        <authorList>
            <person name="Zhang G."/>
        </authorList>
    </citation>
    <scope>NUCLEOTIDE SEQUENCE [LARGE SCALE GENOMIC DNA]</scope>
    <source>
        <strain evidence="12">B10K-DU-002-47</strain>
        <tissue evidence="12">Muscle</tissue>
    </source>
</reference>
<sequence length="644" mass="69695">MDDLALLDLLECPVCFEKLDASAKVLPCQHTFCKPCLQRILKSQKELRCPECRTLVLCSIEQLPSNLLLIRLLDGVRCGQNVGRFGSIQRSGVLSSPASLRRVPRALQLHQHRLPTSPRIHMEGVPRAKALYTYRGHNPGELRFNKGDIILLLRQLDENWYLGELNGLSGVFPASSVQVIKQLPLPPPLGRALYGIDPRSRDKADNKECLTFHKVMSLRRGKRETWAVPDLTSELCHHTCLSLLQPNTTARQLLQSSKSHWSPQFKCASLQTASPKAKGTDLPAFPKVPDSRRKSLRQFSITTALNTLNRMVHAPSERQALEISSPVLISSSNPTVATQSSEKAEFPYGPPVQVSTSYYAVPGSLGHPAAIVTLPHLQHHVSAYMYKPELTVWSITFHTAGTTAGALGPPSPLLGRLLLSSQNPQVQSQLIFFPVSNRKPNLSDSKMPSLYASWTLSTSSLSSQGSISENGPRQSRALKPALLPVPVPSPGRSLLASGQASLRRGRGSTRKNGSLQRPGQAGTPVPVVSSLRRPPAATGRAQQFQLYPHASPQPHGIAEAATRPGFSHDASPVLGVRGGESRTPSVCSSLILDAKDPPAKSEAAPKPPASAPPSILVKPDTSRNSAEKVRPGLQRDPCPPGAGT</sequence>
<evidence type="ECO:0000256" key="8">
    <source>
        <dbReference type="PROSITE-ProRule" id="PRU00192"/>
    </source>
</evidence>
<dbReference type="PRINTS" id="PR00499">
    <property type="entry name" value="P67PHOX"/>
</dbReference>
<dbReference type="AlphaFoldDB" id="A0A7L1XVQ1"/>
<dbReference type="InterPro" id="IPR050384">
    <property type="entry name" value="Endophilin_SH3RF"/>
</dbReference>
<keyword evidence="3" id="KW-0479">Metal-binding</keyword>
<gene>
    <name evidence="12" type="primary">Sh3rf2</name>
    <name evidence="12" type="ORF">THIORB_R14272</name>
</gene>
<dbReference type="PANTHER" id="PTHR14167">
    <property type="entry name" value="SH3 DOMAIN-CONTAINING"/>
    <property type="match status" value="1"/>
</dbReference>
<evidence type="ECO:0000259" key="11">
    <source>
        <dbReference type="PROSITE" id="PS50089"/>
    </source>
</evidence>
<protein>
    <submittedName>
        <fullName evidence="12">SH3R2 ligase</fullName>
    </submittedName>
</protein>
<dbReference type="PANTHER" id="PTHR14167:SF60">
    <property type="entry name" value="E3 UBIQUITIN-PROTEIN LIGASE SH3RF2"/>
    <property type="match status" value="1"/>
</dbReference>
<comment type="similarity">
    <text evidence="1">Belongs to the SH3RF family.</text>
</comment>
<keyword evidence="5" id="KW-0862">Zinc</keyword>
<dbReference type="EMBL" id="VXBW01007580">
    <property type="protein sequence ID" value="NXP14377.1"/>
    <property type="molecule type" value="Genomic_DNA"/>
</dbReference>
<comment type="caution">
    <text evidence="12">The sequence shown here is derived from an EMBL/GenBank/DDBJ whole genome shotgun (WGS) entry which is preliminary data.</text>
</comment>
<accession>A0A7L1XVQ1</accession>
<dbReference type="GO" id="GO:0032436">
    <property type="term" value="P:positive regulation of proteasomal ubiquitin-dependent protein catabolic process"/>
    <property type="evidence" value="ECO:0007669"/>
    <property type="project" value="TreeGrafter"/>
</dbReference>